<dbReference type="PANTHER" id="PTHR43618">
    <property type="entry name" value="7-ALPHA-HYDROXYSTEROID DEHYDROGENASE"/>
    <property type="match status" value="1"/>
</dbReference>
<dbReference type="Gene3D" id="3.40.50.720">
    <property type="entry name" value="NAD(P)-binding Rossmann-like Domain"/>
    <property type="match status" value="1"/>
</dbReference>
<dbReference type="InterPro" id="IPR052178">
    <property type="entry name" value="Sec_Metab_Biosynth_SDR"/>
</dbReference>
<keyword evidence="4" id="KW-0378">Hydrolase</keyword>
<dbReference type="GO" id="GO:0016787">
    <property type="term" value="F:hydrolase activity"/>
    <property type="evidence" value="ECO:0007669"/>
    <property type="project" value="UniProtKB-KW"/>
</dbReference>
<comment type="caution">
    <text evidence="4">The sequence shown here is derived from an EMBL/GenBank/DDBJ whole genome shotgun (WGS) entry which is preliminary data.</text>
</comment>
<gene>
    <name evidence="4" type="ORF">THRCLA_08822</name>
</gene>
<evidence type="ECO:0000313" key="5">
    <source>
        <dbReference type="Proteomes" id="UP000243217"/>
    </source>
</evidence>
<dbReference type="PRINTS" id="PR00081">
    <property type="entry name" value="GDHRDH"/>
</dbReference>
<organism evidence="4 5">
    <name type="scientific">Thraustotheca clavata</name>
    <dbReference type="NCBI Taxonomy" id="74557"/>
    <lineage>
        <taxon>Eukaryota</taxon>
        <taxon>Sar</taxon>
        <taxon>Stramenopiles</taxon>
        <taxon>Oomycota</taxon>
        <taxon>Saprolegniomycetes</taxon>
        <taxon>Saprolegniales</taxon>
        <taxon>Achlyaceae</taxon>
        <taxon>Thraustotheca</taxon>
    </lineage>
</organism>
<dbReference type="Pfam" id="PF13561">
    <property type="entry name" value="adh_short_C2"/>
    <property type="match status" value="1"/>
</dbReference>
<protein>
    <submittedName>
        <fullName evidence="4">Glycoside hydrolase</fullName>
    </submittedName>
</protein>
<accession>A0A1V9Z1V8</accession>
<dbReference type="OrthoDB" id="1393670at2759"/>
<proteinExistence type="inferred from homology"/>
<dbReference type="EMBL" id="JNBS01002366">
    <property type="protein sequence ID" value="OQR91998.1"/>
    <property type="molecule type" value="Genomic_DNA"/>
</dbReference>
<dbReference type="AlphaFoldDB" id="A0A1V9Z1V8"/>
<dbReference type="PRINTS" id="PR00080">
    <property type="entry name" value="SDRFAMILY"/>
</dbReference>
<sequence>MEVTKLFSVKDQTVLVTGGSRGIGKMISEAFVRNGAKVYISSRDKKACDQTAAELTAFGPGQCIAIPSDLGTDAGIDHLVTSLKERESKLDVLINNSGAVWGGGFEAHTEKAWHKIMDLNVKAPFFLIKRLLEIMDRNSRIINIGSVAGCLPQPDIGTFAYDTSKAAIHHLTRVLALELAPRGITVNAIAPGFVPTKMSKQISTATGLGMDELAHGVPLQRAGRDFDMAGAAIYYASPAGAWVTGTILTVDGGQIGAASAGFSGASKL</sequence>
<dbReference type="FunFam" id="3.40.50.720:FF:000084">
    <property type="entry name" value="Short-chain dehydrogenase reductase"/>
    <property type="match status" value="1"/>
</dbReference>
<dbReference type="STRING" id="74557.A0A1V9Z1V8"/>
<keyword evidence="5" id="KW-1185">Reference proteome</keyword>
<dbReference type="InterPro" id="IPR036291">
    <property type="entry name" value="NAD(P)-bd_dom_sf"/>
</dbReference>
<dbReference type="InterPro" id="IPR002347">
    <property type="entry name" value="SDR_fam"/>
</dbReference>
<keyword evidence="3" id="KW-0560">Oxidoreductase</keyword>
<dbReference type="PANTHER" id="PTHR43618:SF8">
    <property type="entry name" value="7ALPHA-HYDROXYSTEROID DEHYDROGENASE"/>
    <property type="match status" value="1"/>
</dbReference>
<dbReference type="Proteomes" id="UP000243217">
    <property type="component" value="Unassembled WGS sequence"/>
</dbReference>
<evidence type="ECO:0000256" key="3">
    <source>
        <dbReference type="ARBA" id="ARBA00023002"/>
    </source>
</evidence>
<dbReference type="GO" id="GO:0016491">
    <property type="term" value="F:oxidoreductase activity"/>
    <property type="evidence" value="ECO:0007669"/>
    <property type="project" value="UniProtKB-KW"/>
</dbReference>
<evidence type="ECO:0000313" key="4">
    <source>
        <dbReference type="EMBL" id="OQR91998.1"/>
    </source>
</evidence>
<name>A0A1V9Z1V8_9STRA</name>
<dbReference type="SUPFAM" id="SSF51735">
    <property type="entry name" value="NAD(P)-binding Rossmann-fold domains"/>
    <property type="match status" value="1"/>
</dbReference>
<evidence type="ECO:0000256" key="1">
    <source>
        <dbReference type="ARBA" id="ARBA00006484"/>
    </source>
</evidence>
<comment type="similarity">
    <text evidence="1">Belongs to the short-chain dehydrogenases/reductases (SDR) family.</text>
</comment>
<keyword evidence="2" id="KW-0521">NADP</keyword>
<reference evidence="4 5" key="1">
    <citation type="journal article" date="2014" name="Genome Biol. Evol.">
        <title>The secreted proteins of Achlya hypogyna and Thraustotheca clavata identify the ancestral oomycete secretome and reveal gene acquisitions by horizontal gene transfer.</title>
        <authorList>
            <person name="Misner I."/>
            <person name="Blouin N."/>
            <person name="Leonard G."/>
            <person name="Richards T.A."/>
            <person name="Lane C.E."/>
        </authorList>
    </citation>
    <scope>NUCLEOTIDE SEQUENCE [LARGE SCALE GENOMIC DNA]</scope>
    <source>
        <strain evidence="4 5">ATCC 34112</strain>
    </source>
</reference>
<evidence type="ECO:0000256" key="2">
    <source>
        <dbReference type="ARBA" id="ARBA00022857"/>
    </source>
</evidence>